<dbReference type="Proteomes" id="UP000192726">
    <property type="component" value="Chromosome"/>
</dbReference>
<dbReference type="EMBL" id="CP020569">
    <property type="protein sequence ID" value="ARF52810.1"/>
    <property type="molecule type" value="Genomic_DNA"/>
</dbReference>
<gene>
    <name evidence="3" type="ORF">B1H19_00070</name>
</gene>
<sequence>MPTDGPQTPLLTGSALDDRRTQEICRSLRIRQWARLAPAALIVAAVGLLAAAGVRPAQIAVVPVAIACYVLVQITISNLLWLRRIERVLRVYPWEQRPGVRRLDANARRPRSPHVVKLSQGSGRWSHEMLASPVLRHRTWEEDMSSALWFAGDERFGGVVAIPGGQAPMFTKPRQWDPLASRRAKASTEEWDRAQRAGIDTKTW</sequence>
<name>A0A1V0TIV9_9ACTN</name>
<dbReference type="AlphaFoldDB" id="A0A1V0TIV9"/>
<evidence type="ECO:0000256" key="2">
    <source>
        <dbReference type="SAM" id="Phobius"/>
    </source>
</evidence>
<proteinExistence type="predicted"/>
<accession>A0A1V0TIV9</accession>
<evidence type="ECO:0000256" key="1">
    <source>
        <dbReference type="SAM" id="MobiDB-lite"/>
    </source>
</evidence>
<keyword evidence="2" id="KW-0472">Membrane</keyword>
<keyword evidence="2" id="KW-1133">Transmembrane helix</keyword>
<organism evidence="3 4">
    <name type="scientific">Streptomyces gilvosporeus</name>
    <dbReference type="NCBI Taxonomy" id="553510"/>
    <lineage>
        <taxon>Bacteria</taxon>
        <taxon>Bacillati</taxon>
        <taxon>Actinomycetota</taxon>
        <taxon>Actinomycetes</taxon>
        <taxon>Kitasatosporales</taxon>
        <taxon>Streptomycetaceae</taxon>
        <taxon>Streptomyces</taxon>
    </lineage>
</organism>
<evidence type="ECO:0000313" key="3">
    <source>
        <dbReference type="EMBL" id="ARF52810.1"/>
    </source>
</evidence>
<evidence type="ECO:0000313" key="4">
    <source>
        <dbReference type="Proteomes" id="UP000192726"/>
    </source>
</evidence>
<protein>
    <submittedName>
        <fullName evidence="3">Uncharacterized protein</fullName>
    </submittedName>
</protein>
<feature type="transmembrane region" description="Helical" evidence="2">
    <location>
        <begin position="60"/>
        <end position="82"/>
    </location>
</feature>
<dbReference type="KEGG" id="sgv:B1H19_00070"/>
<keyword evidence="4" id="KW-1185">Reference proteome</keyword>
<keyword evidence="2" id="KW-0812">Transmembrane</keyword>
<feature type="region of interest" description="Disordered" evidence="1">
    <location>
        <begin position="182"/>
        <end position="204"/>
    </location>
</feature>
<feature type="transmembrane region" description="Helical" evidence="2">
    <location>
        <begin position="36"/>
        <end position="54"/>
    </location>
</feature>
<feature type="compositionally biased region" description="Basic and acidic residues" evidence="1">
    <location>
        <begin position="186"/>
        <end position="195"/>
    </location>
</feature>
<reference evidence="3 4" key="1">
    <citation type="submission" date="2017-04" db="EMBL/GenBank/DDBJ databases">
        <title>Complete Genome Sequence of Streptomyces gilvosporeus F607, a Capable Producer of Natamycin.</title>
        <authorList>
            <person name="Zong G."/>
            <person name="Zhong C."/>
            <person name="Fu J."/>
            <person name="Qin R."/>
            <person name="Cao G."/>
        </authorList>
    </citation>
    <scope>NUCLEOTIDE SEQUENCE [LARGE SCALE GENOMIC DNA]</scope>
    <source>
        <strain evidence="3 4">F607</strain>
    </source>
</reference>